<dbReference type="InterPro" id="IPR012337">
    <property type="entry name" value="RNaseH-like_sf"/>
</dbReference>
<dbReference type="Pfam" id="PF22936">
    <property type="entry name" value="Pol_BBD"/>
    <property type="match status" value="1"/>
</dbReference>
<evidence type="ECO:0000313" key="3">
    <source>
        <dbReference type="Proteomes" id="UP001151760"/>
    </source>
</evidence>
<accession>A0ABQ5I7W8</accession>
<dbReference type="SUPFAM" id="SSF57756">
    <property type="entry name" value="Retrovirus zinc finger-like domains"/>
    <property type="match status" value="1"/>
</dbReference>
<dbReference type="InterPro" id="IPR036397">
    <property type="entry name" value="RNaseH_sf"/>
</dbReference>
<organism evidence="2 3">
    <name type="scientific">Tanacetum coccineum</name>
    <dbReference type="NCBI Taxonomy" id="301880"/>
    <lineage>
        <taxon>Eukaryota</taxon>
        <taxon>Viridiplantae</taxon>
        <taxon>Streptophyta</taxon>
        <taxon>Embryophyta</taxon>
        <taxon>Tracheophyta</taxon>
        <taxon>Spermatophyta</taxon>
        <taxon>Magnoliopsida</taxon>
        <taxon>eudicotyledons</taxon>
        <taxon>Gunneridae</taxon>
        <taxon>Pentapetalae</taxon>
        <taxon>asterids</taxon>
        <taxon>campanulids</taxon>
        <taxon>Asterales</taxon>
        <taxon>Asteraceae</taxon>
        <taxon>Asteroideae</taxon>
        <taxon>Anthemideae</taxon>
        <taxon>Anthemidinae</taxon>
        <taxon>Tanacetum</taxon>
    </lineage>
</organism>
<dbReference type="PANTHER" id="PTHR45835">
    <property type="entry name" value="YALI0A06105P"/>
    <property type="match status" value="1"/>
</dbReference>
<dbReference type="InterPro" id="IPR054722">
    <property type="entry name" value="PolX-like_BBD"/>
</dbReference>
<name>A0ABQ5I7W8_9ASTR</name>
<dbReference type="Proteomes" id="UP001151760">
    <property type="component" value="Unassembled WGS sequence"/>
</dbReference>
<dbReference type="EMBL" id="BQNB010020464">
    <property type="protein sequence ID" value="GJT96256.1"/>
    <property type="molecule type" value="Genomic_DNA"/>
</dbReference>
<reference evidence="2" key="2">
    <citation type="submission" date="2022-01" db="EMBL/GenBank/DDBJ databases">
        <authorList>
            <person name="Yamashiro T."/>
            <person name="Shiraishi A."/>
            <person name="Satake H."/>
            <person name="Nakayama K."/>
        </authorList>
    </citation>
    <scope>NUCLEOTIDE SEQUENCE</scope>
</reference>
<gene>
    <name evidence="2" type="ORF">Tco_1091774</name>
</gene>
<dbReference type="PANTHER" id="PTHR45835:SF99">
    <property type="entry name" value="CHROMO DOMAIN-CONTAINING PROTEIN-RELATED"/>
    <property type="match status" value="1"/>
</dbReference>
<feature type="domain" description="Retrovirus-related Pol polyprotein from transposon TNT 1-94-like beta-barrel" evidence="1">
    <location>
        <begin position="395"/>
        <end position="469"/>
    </location>
</feature>
<dbReference type="Gene3D" id="3.30.420.10">
    <property type="entry name" value="Ribonuclease H-like superfamily/Ribonuclease H"/>
    <property type="match status" value="1"/>
</dbReference>
<sequence>MDLVTKLPKSSDGYDVIWVIMDRLTKSAHFLPIRKDYKTKKLTRIYINEIVARHGVPIGRKLAYWARNLQEMTEKIIQIKERLKMAKSHQKSSADKRRKPLEFKVGERLLLKVSPWKGVKCLVESDVQVPLEEIEIDENLRLVEEPIEIVEQDVKKLKRRRIPLIKVRWNSRLGPEFTWEREDQFQRKYPHLFSKPVPSVKKSVGASSGAQNLAFMTTPSTSSTNDVNTASLSDNAVNRFEVEALSAKYEGKEVLSEDRQENFHYANDTAGYDKSKVECFNCHKMGHFARSVGNRNKEGSSGNQDTIRKQETMKDHLQRQCWLIDGCKVLTGVIWAKEQVSDKHGFMHFQTLKAQAVNTARPKAVKTARPNSAVVNAVRVNQANAGKPQQDDTGFVDSGCSRHMTGNIAYLLDFKEFDRGYVTFGGGAHGGRISGKGTLKTDSLDFEDVYFVNELKFNLFSVSQMCDKKNYVLFTDTECLVLSPNFKLPDESQILLKIPRKDNMYSFDMKNIVPKESLTCLVAKATSDESML</sequence>
<comment type="caution">
    <text evidence="2">The sequence shown here is derived from an EMBL/GenBank/DDBJ whole genome shotgun (WGS) entry which is preliminary data.</text>
</comment>
<evidence type="ECO:0000259" key="1">
    <source>
        <dbReference type="Pfam" id="PF22936"/>
    </source>
</evidence>
<keyword evidence="3" id="KW-1185">Reference proteome</keyword>
<dbReference type="SUPFAM" id="SSF53098">
    <property type="entry name" value="Ribonuclease H-like"/>
    <property type="match status" value="1"/>
</dbReference>
<dbReference type="InterPro" id="IPR036875">
    <property type="entry name" value="Znf_CCHC_sf"/>
</dbReference>
<protein>
    <submittedName>
        <fullName evidence="2">Ribonuclease H-like domain-containing protein</fullName>
    </submittedName>
</protein>
<evidence type="ECO:0000313" key="2">
    <source>
        <dbReference type="EMBL" id="GJT96256.1"/>
    </source>
</evidence>
<reference evidence="2" key="1">
    <citation type="journal article" date="2022" name="Int. J. Mol. Sci.">
        <title>Draft Genome of Tanacetum Coccineum: Genomic Comparison of Closely Related Tanacetum-Family Plants.</title>
        <authorList>
            <person name="Yamashiro T."/>
            <person name="Shiraishi A."/>
            <person name="Nakayama K."/>
            <person name="Satake H."/>
        </authorList>
    </citation>
    <scope>NUCLEOTIDE SEQUENCE</scope>
</reference>
<proteinExistence type="predicted"/>